<sequence>MGIVLAHGMSGAPVIEASDTDDELMARVAGGDAAAFDRLAARHMRRAVALAQRMTGNPSDADEIAQEAFLRVWQHAGRWDGARAAFTTWLYRIVMNLAIDRGRRPGWSPLEEAGDPPDESPDALTRIAERQTAERVNQALAALPDRQRAAVVLFHQEGLSLRQAAEVLTMSESAFASLLARARAALKSALTAADAR</sequence>
<keyword evidence="2 6" id="KW-0805">Transcription regulation</keyword>
<accession>A0A1X7HS43</accession>
<dbReference type="Gene3D" id="1.10.1740.10">
    <property type="match status" value="1"/>
</dbReference>
<dbReference type="InterPro" id="IPR039425">
    <property type="entry name" value="RNA_pol_sigma-70-like"/>
</dbReference>
<feature type="domain" description="RNA polymerase sigma-70 region 2" evidence="7">
    <location>
        <begin position="40"/>
        <end position="106"/>
    </location>
</feature>
<feature type="domain" description="RNA polymerase sigma factor 70 region 4 type 2" evidence="8">
    <location>
        <begin position="134"/>
        <end position="186"/>
    </location>
</feature>
<dbReference type="AlphaFoldDB" id="A0A1X7HS43"/>
<dbReference type="GO" id="GO:0003677">
    <property type="term" value="F:DNA binding"/>
    <property type="evidence" value="ECO:0007669"/>
    <property type="project" value="UniProtKB-KW"/>
</dbReference>
<dbReference type="PROSITE" id="PS01063">
    <property type="entry name" value="SIGMA70_ECF"/>
    <property type="match status" value="1"/>
</dbReference>
<dbReference type="InterPro" id="IPR000838">
    <property type="entry name" value="RNA_pol_sigma70_ECF_CS"/>
</dbReference>
<dbReference type="Proteomes" id="UP000192936">
    <property type="component" value="Unassembled WGS sequence"/>
</dbReference>
<keyword evidence="4 6" id="KW-0238">DNA-binding</keyword>
<dbReference type="SUPFAM" id="SSF88946">
    <property type="entry name" value="Sigma2 domain of RNA polymerase sigma factors"/>
    <property type="match status" value="1"/>
</dbReference>
<comment type="similarity">
    <text evidence="1 6">Belongs to the sigma-70 factor family. ECF subfamily.</text>
</comment>
<name>A0A1X7HS43_9PROT</name>
<dbReference type="Pfam" id="PF04542">
    <property type="entry name" value="Sigma70_r2"/>
    <property type="match status" value="1"/>
</dbReference>
<dbReference type="InterPro" id="IPR013324">
    <property type="entry name" value="RNA_pol_sigma_r3/r4-like"/>
</dbReference>
<dbReference type="PANTHER" id="PTHR43133:SF8">
    <property type="entry name" value="RNA POLYMERASE SIGMA FACTOR HI_1459-RELATED"/>
    <property type="match status" value="1"/>
</dbReference>
<evidence type="ECO:0000313" key="9">
    <source>
        <dbReference type="EMBL" id="SMF91341.1"/>
    </source>
</evidence>
<keyword evidence="5 6" id="KW-0804">Transcription</keyword>
<dbReference type="STRING" id="286727.SAMN02982917_0201"/>
<dbReference type="PANTHER" id="PTHR43133">
    <property type="entry name" value="RNA POLYMERASE ECF-TYPE SIGMA FACTO"/>
    <property type="match status" value="1"/>
</dbReference>
<dbReference type="SUPFAM" id="SSF88659">
    <property type="entry name" value="Sigma3 and sigma4 domains of RNA polymerase sigma factors"/>
    <property type="match status" value="1"/>
</dbReference>
<evidence type="ECO:0000256" key="6">
    <source>
        <dbReference type="RuleBase" id="RU000716"/>
    </source>
</evidence>
<evidence type="ECO:0000313" key="10">
    <source>
        <dbReference type="Proteomes" id="UP000192936"/>
    </source>
</evidence>
<dbReference type="EMBL" id="FXAK01000010">
    <property type="protein sequence ID" value="SMF91341.1"/>
    <property type="molecule type" value="Genomic_DNA"/>
</dbReference>
<evidence type="ECO:0000256" key="4">
    <source>
        <dbReference type="ARBA" id="ARBA00023125"/>
    </source>
</evidence>
<evidence type="ECO:0000256" key="2">
    <source>
        <dbReference type="ARBA" id="ARBA00023015"/>
    </source>
</evidence>
<dbReference type="NCBIfam" id="TIGR02937">
    <property type="entry name" value="sigma70-ECF"/>
    <property type="match status" value="1"/>
</dbReference>
<dbReference type="GO" id="GO:0016987">
    <property type="term" value="F:sigma factor activity"/>
    <property type="evidence" value="ECO:0007669"/>
    <property type="project" value="UniProtKB-KW"/>
</dbReference>
<dbReference type="InterPro" id="IPR036388">
    <property type="entry name" value="WH-like_DNA-bd_sf"/>
</dbReference>
<reference evidence="9 10" key="1">
    <citation type="submission" date="2017-04" db="EMBL/GenBank/DDBJ databases">
        <authorList>
            <person name="Afonso C.L."/>
            <person name="Miller P.J."/>
            <person name="Scott M.A."/>
            <person name="Spackman E."/>
            <person name="Goraichik I."/>
            <person name="Dimitrov K.M."/>
            <person name="Suarez D.L."/>
            <person name="Swayne D.E."/>
        </authorList>
    </citation>
    <scope>NUCLEOTIDE SEQUENCE [LARGE SCALE GENOMIC DNA]</scope>
    <source>
        <strain evidence="9 10">A2P</strain>
    </source>
</reference>
<dbReference type="InterPro" id="IPR007627">
    <property type="entry name" value="RNA_pol_sigma70_r2"/>
</dbReference>
<dbReference type="InterPro" id="IPR014284">
    <property type="entry name" value="RNA_pol_sigma-70_dom"/>
</dbReference>
<evidence type="ECO:0000259" key="8">
    <source>
        <dbReference type="Pfam" id="PF08281"/>
    </source>
</evidence>
<dbReference type="GO" id="GO:0006352">
    <property type="term" value="P:DNA-templated transcription initiation"/>
    <property type="evidence" value="ECO:0007669"/>
    <property type="project" value="InterPro"/>
</dbReference>
<dbReference type="NCBIfam" id="NF004113">
    <property type="entry name" value="PRK05602.1"/>
    <property type="match status" value="1"/>
</dbReference>
<evidence type="ECO:0000256" key="3">
    <source>
        <dbReference type="ARBA" id="ARBA00023082"/>
    </source>
</evidence>
<organism evidence="9 10">
    <name type="scientific">Azospirillum oryzae</name>
    <dbReference type="NCBI Taxonomy" id="286727"/>
    <lineage>
        <taxon>Bacteria</taxon>
        <taxon>Pseudomonadati</taxon>
        <taxon>Pseudomonadota</taxon>
        <taxon>Alphaproteobacteria</taxon>
        <taxon>Rhodospirillales</taxon>
        <taxon>Azospirillaceae</taxon>
        <taxon>Azospirillum</taxon>
    </lineage>
</organism>
<dbReference type="Gene3D" id="1.10.10.10">
    <property type="entry name" value="Winged helix-like DNA-binding domain superfamily/Winged helix DNA-binding domain"/>
    <property type="match status" value="1"/>
</dbReference>
<protein>
    <recommendedName>
        <fullName evidence="6">RNA polymerase sigma factor</fullName>
    </recommendedName>
</protein>
<dbReference type="InterPro" id="IPR013249">
    <property type="entry name" value="RNA_pol_sigma70_r4_t2"/>
</dbReference>
<evidence type="ECO:0000259" key="7">
    <source>
        <dbReference type="Pfam" id="PF04542"/>
    </source>
</evidence>
<proteinExistence type="inferred from homology"/>
<evidence type="ECO:0000256" key="5">
    <source>
        <dbReference type="ARBA" id="ARBA00023163"/>
    </source>
</evidence>
<dbReference type="InterPro" id="IPR013325">
    <property type="entry name" value="RNA_pol_sigma_r2"/>
</dbReference>
<dbReference type="Pfam" id="PF08281">
    <property type="entry name" value="Sigma70_r4_2"/>
    <property type="match status" value="1"/>
</dbReference>
<keyword evidence="3 6" id="KW-0731">Sigma factor</keyword>
<gene>
    <name evidence="9" type="ORF">SAMN02982917_0201</name>
</gene>
<evidence type="ECO:0000256" key="1">
    <source>
        <dbReference type="ARBA" id="ARBA00010641"/>
    </source>
</evidence>